<keyword evidence="1" id="KW-0732">Signal</keyword>
<gene>
    <name evidence="2" type="ORF">B0H15DRAFT_942389</name>
</gene>
<feature type="chain" id="PRO_5042264142" evidence="1">
    <location>
        <begin position="26"/>
        <end position="286"/>
    </location>
</feature>
<name>A0AAD6UJ12_9AGAR</name>
<evidence type="ECO:0000256" key="1">
    <source>
        <dbReference type="SAM" id="SignalP"/>
    </source>
</evidence>
<proteinExistence type="predicted"/>
<dbReference type="EMBL" id="JARJCN010000001">
    <property type="protein sequence ID" value="KAJ7104395.1"/>
    <property type="molecule type" value="Genomic_DNA"/>
</dbReference>
<evidence type="ECO:0000313" key="3">
    <source>
        <dbReference type="Proteomes" id="UP001222325"/>
    </source>
</evidence>
<dbReference type="Proteomes" id="UP001222325">
    <property type="component" value="Unassembled WGS sequence"/>
</dbReference>
<dbReference type="AlphaFoldDB" id="A0AAD6UJ12"/>
<feature type="signal peptide" evidence="1">
    <location>
        <begin position="1"/>
        <end position="25"/>
    </location>
</feature>
<organism evidence="2 3">
    <name type="scientific">Mycena belliarum</name>
    <dbReference type="NCBI Taxonomy" id="1033014"/>
    <lineage>
        <taxon>Eukaryota</taxon>
        <taxon>Fungi</taxon>
        <taxon>Dikarya</taxon>
        <taxon>Basidiomycota</taxon>
        <taxon>Agaricomycotina</taxon>
        <taxon>Agaricomycetes</taxon>
        <taxon>Agaricomycetidae</taxon>
        <taxon>Agaricales</taxon>
        <taxon>Marasmiineae</taxon>
        <taxon>Mycenaceae</taxon>
        <taxon>Mycena</taxon>
    </lineage>
</organism>
<evidence type="ECO:0000313" key="2">
    <source>
        <dbReference type="EMBL" id="KAJ7104395.1"/>
    </source>
</evidence>
<keyword evidence="3" id="KW-1185">Reference proteome</keyword>
<protein>
    <submittedName>
        <fullName evidence="2">Uncharacterized protein</fullName>
    </submittedName>
</protein>
<reference evidence="2" key="1">
    <citation type="submission" date="2023-03" db="EMBL/GenBank/DDBJ databases">
        <title>Massive genome expansion in bonnet fungi (Mycena s.s.) driven by repeated elements and novel gene families across ecological guilds.</title>
        <authorList>
            <consortium name="Lawrence Berkeley National Laboratory"/>
            <person name="Harder C.B."/>
            <person name="Miyauchi S."/>
            <person name="Viragh M."/>
            <person name="Kuo A."/>
            <person name="Thoen E."/>
            <person name="Andreopoulos B."/>
            <person name="Lu D."/>
            <person name="Skrede I."/>
            <person name="Drula E."/>
            <person name="Henrissat B."/>
            <person name="Morin E."/>
            <person name="Kohler A."/>
            <person name="Barry K."/>
            <person name="LaButti K."/>
            <person name="Morin E."/>
            <person name="Salamov A."/>
            <person name="Lipzen A."/>
            <person name="Mereny Z."/>
            <person name="Hegedus B."/>
            <person name="Baldrian P."/>
            <person name="Stursova M."/>
            <person name="Weitz H."/>
            <person name="Taylor A."/>
            <person name="Grigoriev I.V."/>
            <person name="Nagy L.G."/>
            <person name="Martin F."/>
            <person name="Kauserud H."/>
        </authorList>
    </citation>
    <scope>NUCLEOTIDE SEQUENCE</scope>
    <source>
        <strain evidence="2">CBHHK173m</strain>
    </source>
</reference>
<accession>A0AAD6UJ12</accession>
<sequence>MKTGSTLVLTAHFLALVARTPFVNAGLDKAVISQWDAERQAVALLDSKFAAQGQGVASARPGDIMRLKSQWKSRLSAERLLGPVWDLDTEEFIRKIRRPQYTTQQGVTSQAPLEASSRLANAKLGYISVHSGGPNGPFLGFLDADKIVPTRTAATKYAIAAPHLSATQIDVADAPLRMCVAVGPLGESLGRNKAAFHSARHIPTGAPDTGPRWSPTLNTFVMTSVFALDPASREITVHWTNPNGDMPRTVIALARERVFFTGDASAFAEDAEVVAFNWVEFRNDAW</sequence>
<comment type="caution">
    <text evidence="2">The sequence shown here is derived from an EMBL/GenBank/DDBJ whole genome shotgun (WGS) entry which is preliminary data.</text>
</comment>